<protein>
    <submittedName>
        <fullName evidence="5">Helix-turn-helix domain-containing protein</fullName>
    </submittedName>
</protein>
<dbReference type="Gene3D" id="1.10.10.60">
    <property type="entry name" value="Homeodomain-like"/>
    <property type="match status" value="1"/>
</dbReference>
<feature type="domain" description="HTH araC/xylS-type" evidence="4">
    <location>
        <begin position="129"/>
        <end position="224"/>
    </location>
</feature>
<sequence length="224" mass="24847">MRFVLIADAEVPGNPAVGFRDALVRHWHRGGMVGAWGGGCVALVEAGMLAHRPDFVPAGQSFRDDGRVLTSIGKAMVSDLVRHLIRLRCGQQVMIGAMDHCLIRRTPDDGRAGFGHPAARPAPIAPRIATLDRWIEDNISRRFKACDLAPTVGLSVRQLERLFLRHLDRTPAEHLEHKRLSLALTLMRQTNLGVDGIARSTGHRCLATFRRKFRRKFGTSPVLT</sequence>
<dbReference type="GO" id="GO:0003700">
    <property type="term" value="F:DNA-binding transcription factor activity"/>
    <property type="evidence" value="ECO:0007669"/>
    <property type="project" value="InterPro"/>
</dbReference>
<dbReference type="SUPFAM" id="SSF52317">
    <property type="entry name" value="Class I glutamine amidotransferase-like"/>
    <property type="match status" value="1"/>
</dbReference>
<dbReference type="InterPro" id="IPR050204">
    <property type="entry name" value="AraC_XylS_family_regulators"/>
</dbReference>
<dbReference type="InterPro" id="IPR029062">
    <property type="entry name" value="Class_I_gatase-like"/>
</dbReference>
<evidence type="ECO:0000256" key="2">
    <source>
        <dbReference type="ARBA" id="ARBA00023125"/>
    </source>
</evidence>
<dbReference type="SMART" id="SM00342">
    <property type="entry name" value="HTH_ARAC"/>
    <property type="match status" value="1"/>
</dbReference>
<dbReference type="InterPro" id="IPR018060">
    <property type="entry name" value="HTH_AraC"/>
</dbReference>
<dbReference type="PANTHER" id="PTHR46796:SF6">
    <property type="entry name" value="ARAC SUBFAMILY"/>
    <property type="match status" value="1"/>
</dbReference>
<dbReference type="RefSeq" id="WP_164628050.1">
    <property type="nucleotide sequence ID" value="NZ_JAAIVJ010000019.1"/>
</dbReference>
<dbReference type="InterPro" id="IPR009057">
    <property type="entry name" value="Homeodomain-like_sf"/>
</dbReference>
<evidence type="ECO:0000313" key="6">
    <source>
        <dbReference type="Proteomes" id="UP000477782"/>
    </source>
</evidence>
<organism evidence="5 6">
    <name type="scientific">Tabrizicola oligotrophica</name>
    <dbReference type="NCBI Taxonomy" id="2710650"/>
    <lineage>
        <taxon>Bacteria</taxon>
        <taxon>Pseudomonadati</taxon>
        <taxon>Pseudomonadota</taxon>
        <taxon>Alphaproteobacteria</taxon>
        <taxon>Rhodobacterales</taxon>
        <taxon>Paracoccaceae</taxon>
        <taxon>Tabrizicola</taxon>
    </lineage>
</organism>
<dbReference type="Pfam" id="PF12833">
    <property type="entry name" value="HTH_18"/>
    <property type="match status" value="1"/>
</dbReference>
<dbReference type="PROSITE" id="PS01124">
    <property type="entry name" value="HTH_ARAC_FAMILY_2"/>
    <property type="match status" value="1"/>
</dbReference>
<reference evidence="5 6" key="1">
    <citation type="submission" date="2020-02" db="EMBL/GenBank/DDBJ databases">
        <authorList>
            <person name="Chen W.-M."/>
        </authorList>
    </citation>
    <scope>NUCLEOTIDE SEQUENCE [LARGE SCALE GENOMIC DNA]</scope>
    <source>
        <strain evidence="5 6">KMS-5</strain>
    </source>
</reference>
<dbReference type="PANTHER" id="PTHR46796">
    <property type="entry name" value="HTH-TYPE TRANSCRIPTIONAL ACTIVATOR RHAS-RELATED"/>
    <property type="match status" value="1"/>
</dbReference>
<dbReference type="Gene3D" id="3.40.50.880">
    <property type="match status" value="1"/>
</dbReference>
<evidence type="ECO:0000259" key="4">
    <source>
        <dbReference type="PROSITE" id="PS01124"/>
    </source>
</evidence>
<evidence type="ECO:0000256" key="3">
    <source>
        <dbReference type="ARBA" id="ARBA00023163"/>
    </source>
</evidence>
<dbReference type="AlphaFoldDB" id="A0A6M0QX46"/>
<evidence type="ECO:0000313" key="5">
    <source>
        <dbReference type="EMBL" id="NEY92066.1"/>
    </source>
</evidence>
<accession>A0A6M0QX46</accession>
<name>A0A6M0QX46_9RHOB</name>
<comment type="caution">
    <text evidence="5">The sequence shown here is derived from an EMBL/GenBank/DDBJ whole genome shotgun (WGS) entry which is preliminary data.</text>
</comment>
<dbReference type="SUPFAM" id="SSF46689">
    <property type="entry name" value="Homeodomain-like"/>
    <property type="match status" value="2"/>
</dbReference>
<keyword evidence="3" id="KW-0804">Transcription</keyword>
<gene>
    <name evidence="5" type="ORF">G4Z14_17395</name>
</gene>
<dbReference type="Proteomes" id="UP000477782">
    <property type="component" value="Unassembled WGS sequence"/>
</dbReference>
<dbReference type="EMBL" id="JAAIVJ010000019">
    <property type="protein sequence ID" value="NEY92066.1"/>
    <property type="molecule type" value="Genomic_DNA"/>
</dbReference>
<proteinExistence type="predicted"/>
<keyword evidence="2" id="KW-0238">DNA-binding</keyword>
<keyword evidence="1" id="KW-0805">Transcription regulation</keyword>
<keyword evidence="6" id="KW-1185">Reference proteome</keyword>
<dbReference type="GO" id="GO:0043565">
    <property type="term" value="F:sequence-specific DNA binding"/>
    <property type="evidence" value="ECO:0007669"/>
    <property type="project" value="InterPro"/>
</dbReference>
<evidence type="ECO:0000256" key="1">
    <source>
        <dbReference type="ARBA" id="ARBA00023015"/>
    </source>
</evidence>